<keyword evidence="1" id="KW-0472">Membrane</keyword>
<evidence type="ECO:0000313" key="3">
    <source>
        <dbReference type="Proteomes" id="UP000590740"/>
    </source>
</evidence>
<comment type="caution">
    <text evidence="2">The sequence shown here is derived from an EMBL/GenBank/DDBJ whole genome shotgun (WGS) entry which is preliminary data.</text>
</comment>
<protein>
    <recommendedName>
        <fullName evidence="4">DUF1559 domain-containing protein</fullName>
    </recommendedName>
</protein>
<sequence length="238" mass="26821">MNEEPKEQWGCMQWGMLVACLLFSAWVVLPAFTRVSSRGDSMIGMNKCKQIILSLKQYSKDHDSAFPDHGKVAVHSSNEVFRELFKEGIVTDERIFGCPQSIFNPDNVIGDPPGFEKALQPGECHWMLLKGQSDVSHPETPLVIEKSLNSSWPPRWEVTSGSSLWMRSERVAKKGCSWPGGRILIGRVDGSVSMEKLRPDGTIDWHAYGTPGPDGKRWIDTLTPEQLSKLSYWDIEEK</sequence>
<keyword evidence="3" id="KW-1185">Reference proteome</keyword>
<accession>A0A7W8DII1</accession>
<name>A0A7W8DII1_9BACT</name>
<proteinExistence type="predicted"/>
<dbReference type="AlphaFoldDB" id="A0A7W8DII1"/>
<keyword evidence="1" id="KW-0812">Transmembrane</keyword>
<evidence type="ECO:0008006" key="4">
    <source>
        <dbReference type="Google" id="ProtNLM"/>
    </source>
</evidence>
<organism evidence="2 3">
    <name type="scientific">Prosthecobacter vanneervenii</name>
    <dbReference type="NCBI Taxonomy" id="48466"/>
    <lineage>
        <taxon>Bacteria</taxon>
        <taxon>Pseudomonadati</taxon>
        <taxon>Verrucomicrobiota</taxon>
        <taxon>Verrucomicrobiia</taxon>
        <taxon>Verrucomicrobiales</taxon>
        <taxon>Verrucomicrobiaceae</taxon>
        <taxon>Prosthecobacter</taxon>
    </lineage>
</organism>
<evidence type="ECO:0000256" key="1">
    <source>
        <dbReference type="SAM" id="Phobius"/>
    </source>
</evidence>
<gene>
    <name evidence="2" type="ORF">HNQ65_000758</name>
</gene>
<feature type="transmembrane region" description="Helical" evidence="1">
    <location>
        <begin position="12"/>
        <end position="32"/>
    </location>
</feature>
<dbReference type="EMBL" id="JACHIG010000001">
    <property type="protein sequence ID" value="MBB5031204.1"/>
    <property type="molecule type" value="Genomic_DNA"/>
</dbReference>
<keyword evidence="1" id="KW-1133">Transmembrane helix</keyword>
<evidence type="ECO:0000313" key="2">
    <source>
        <dbReference type="EMBL" id="MBB5031204.1"/>
    </source>
</evidence>
<dbReference type="PROSITE" id="PS51257">
    <property type="entry name" value="PROKAR_LIPOPROTEIN"/>
    <property type="match status" value="1"/>
</dbReference>
<dbReference type="Proteomes" id="UP000590740">
    <property type="component" value="Unassembled WGS sequence"/>
</dbReference>
<dbReference type="RefSeq" id="WP_184338137.1">
    <property type="nucleotide sequence ID" value="NZ_JACHIG010000001.1"/>
</dbReference>
<reference evidence="2 3" key="1">
    <citation type="submission" date="2020-08" db="EMBL/GenBank/DDBJ databases">
        <title>Genomic Encyclopedia of Type Strains, Phase IV (KMG-IV): sequencing the most valuable type-strain genomes for metagenomic binning, comparative biology and taxonomic classification.</title>
        <authorList>
            <person name="Goeker M."/>
        </authorList>
    </citation>
    <scope>NUCLEOTIDE SEQUENCE [LARGE SCALE GENOMIC DNA]</scope>
    <source>
        <strain evidence="2 3">DSM 12252</strain>
    </source>
</reference>